<feature type="binding site" evidence="7">
    <location>
        <position position="323"/>
    </location>
    <ligand>
        <name>Fe(3+)</name>
        <dbReference type="ChEBI" id="CHEBI:29034"/>
    </ligand>
</feature>
<feature type="binding site" evidence="7">
    <location>
        <position position="252"/>
    </location>
    <ligand>
        <name>4-imidazolone-5-propanoate</name>
        <dbReference type="ChEBI" id="CHEBI:77893"/>
    </ligand>
</feature>
<dbReference type="EC" id="3.5.2.7" evidence="1 7"/>
<dbReference type="HOGENOM" id="CLU_041647_1_0_11"/>
<feature type="binding site" evidence="7">
    <location>
        <position position="92"/>
    </location>
    <ligand>
        <name>Fe(3+)</name>
        <dbReference type="ChEBI" id="CHEBI:29034"/>
    </ligand>
</feature>
<organism evidence="9 10">
    <name type="scientific">Rhodococcus opacus (strain B4)</name>
    <dbReference type="NCBI Taxonomy" id="632772"/>
    <lineage>
        <taxon>Bacteria</taxon>
        <taxon>Bacillati</taxon>
        <taxon>Actinomycetota</taxon>
        <taxon>Actinomycetes</taxon>
        <taxon>Mycobacteriales</taxon>
        <taxon>Nocardiaceae</taxon>
        <taxon>Rhodococcus</taxon>
    </lineage>
</organism>
<dbReference type="UniPathway" id="UPA00379">
    <property type="reaction ID" value="UER00551"/>
</dbReference>
<dbReference type="GO" id="GO:0019556">
    <property type="term" value="P:L-histidine catabolic process to glutamate and formamide"/>
    <property type="evidence" value="ECO:0007669"/>
    <property type="project" value="UniProtKB-UniRule"/>
</dbReference>
<dbReference type="GO" id="GO:0008270">
    <property type="term" value="F:zinc ion binding"/>
    <property type="evidence" value="ECO:0007669"/>
    <property type="project" value="UniProtKB-UniRule"/>
</dbReference>
<dbReference type="Gene3D" id="2.30.40.10">
    <property type="entry name" value="Urease, subunit C, domain 1"/>
    <property type="match status" value="1"/>
</dbReference>
<protein>
    <recommendedName>
        <fullName evidence="1 7">Imidazolonepropionase</fullName>
        <ecNumber evidence="1 7">3.5.2.7</ecNumber>
    </recommendedName>
    <alternativeName>
        <fullName evidence="7">Imidazolone-5-propionate hydrolase</fullName>
    </alternativeName>
</protein>
<evidence type="ECO:0000256" key="7">
    <source>
        <dbReference type="HAMAP-Rule" id="MF_00372"/>
    </source>
</evidence>
<dbReference type="PANTHER" id="PTHR42752">
    <property type="entry name" value="IMIDAZOLONEPROPIONASE"/>
    <property type="match status" value="1"/>
</dbReference>
<feature type="binding site" evidence="7">
    <location>
        <position position="323"/>
    </location>
    <ligand>
        <name>Zn(2+)</name>
        <dbReference type="ChEBI" id="CHEBI:29105"/>
    </ligand>
</feature>
<reference evidence="9 10" key="1">
    <citation type="submission" date="2009-03" db="EMBL/GenBank/DDBJ databases">
        <title>Comparison of the complete genome sequences of Rhodococcus erythropolis PR4 and Rhodococcus opacus B4.</title>
        <authorList>
            <person name="Takarada H."/>
            <person name="Sekine M."/>
            <person name="Hosoyama A."/>
            <person name="Yamada R."/>
            <person name="Fujisawa T."/>
            <person name="Omata S."/>
            <person name="Shimizu A."/>
            <person name="Tsukatani N."/>
            <person name="Tanikawa S."/>
            <person name="Fujita N."/>
            <person name="Harayama S."/>
        </authorList>
    </citation>
    <scope>NUCLEOTIDE SEQUENCE [LARGE SCALE GENOMIC DNA]</scope>
    <source>
        <strain evidence="9 10">B4</strain>
    </source>
</reference>
<dbReference type="GO" id="GO:0050480">
    <property type="term" value="F:imidazolonepropionase activity"/>
    <property type="evidence" value="ECO:0007669"/>
    <property type="project" value="UniProtKB-UniRule"/>
</dbReference>
<feature type="binding site" evidence="7">
    <location>
        <position position="328"/>
    </location>
    <ligand>
        <name>4-imidazolone-5-propanoate</name>
        <dbReference type="ChEBI" id="CHEBI:77893"/>
    </ligand>
</feature>
<keyword evidence="6 7" id="KW-0408">Iron</keyword>
<dbReference type="GO" id="GO:0005506">
    <property type="term" value="F:iron ion binding"/>
    <property type="evidence" value="ECO:0007669"/>
    <property type="project" value="UniProtKB-UniRule"/>
</dbReference>
<feature type="domain" description="Amidohydrolase-related" evidence="8">
    <location>
        <begin position="271"/>
        <end position="390"/>
    </location>
</feature>
<feature type="binding site" evidence="7">
    <location>
        <position position="249"/>
    </location>
    <ligand>
        <name>Zn(2+)</name>
        <dbReference type="ChEBI" id="CHEBI:29105"/>
    </ligand>
</feature>
<accession>C1BBD2</accession>
<dbReference type="EMBL" id="AP011115">
    <property type="protein sequence ID" value="BAH52985.1"/>
    <property type="molecule type" value="Genomic_DNA"/>
</dbReference>
<dbReference type="AlphaFoldDB" id="C1BBD2"/>
<evidence type="ECO:0000256" key="5">
    <source>
        <dbReference type="ARBA" id="ARBA00022833"/>
    </source>
</evidence>
<keyword evidence="3 7" id="KW-0378">Hydrolase</keyword>
<evidence type="ECO:0000256" key="6">
    <source>
        <dbReference type="ARBA" id="ARBA00023004"/>
    </source>
</evidence>
<dbReference type="Pfam" id="PF01979">
    <property type="entry name" value="Amidohydro_1"/>
    <property type="match status" value="1"/>
</dbReference>
<evidence type="ECO:0000313" key="9">
    <source>
        <dbReference type="EMBL" id="BAH52985.1"/>
    </source>
</evidence>
<comment type="catalytic activity">
    <reaction evidence="7">
        <text>4-imidazolone-5-propanoate + H2O = N-formimidoyl-L-glutamate</text>
        <dbReference type="Rhea" id="RHEA:23660"/>
        <dbReference type="ChEBI" id="CHEBI:15377"/>
        <dbReference type="ChEBI" id="CHEBI:58928"/>
        <dbReference type="ChEBI" id="CHEBI:77893"/>
        <dbReference type="EC" id="3.5.2.7"/>
    </reaction>
</comment>
<name>C1BBD2_RHOOB</name>
<keyword evidence="4 7" id="KW-0369">Histidine metabolism</keyword>
<feature type="binding site" evidence="7">
    <location>
        <position position="327"/>
    </location>
    <ligand>
        <name>N-formimidoyl-L-glutamate</name>
        <dbReference type="ChEBI" id="CHEBI:58928"/>
    </ligand>
</feature>
<keyword evidence="5 7" id="KW-0862">Zinc</keyword>
<evidence type="ECO:0000256" key="4">
    <source>
        <dbReference type="ARBA" id="ARBA00022808"/>
    </source>
</evidence>
<comment type="cofactor">
    <cofactor evidence="7">
        <name>Zn(2+)</name>
        <dbReference type="ChEBI" id="CHEBI:29105"/>
    </cofactor>
    <cofactor evidence="7">
        <name>Fe(3+)</name>
        <dbReference type="ChEBI" id="CHEBI:29034"/>
    </cofactor>
    <text evidence="7">Binds 1 zinc or iron ion per subunit.</text>
</comment>
<dbReference type="InterPro" id="IPR006680">
    <property type="entry name" value="Amidohydro-rel"/>
</dbReference>
<dbReference type="STRING" id="632772.ROP_47380"/>
<feature type="binding site" evidence="7">
    <location>
        <position position="325"/>
    </location>
    <ligand>
        <name>N-formimidoyl-L-glutamate</name>
        <dbReference type="ChEBI" id="CHEBI:58928"/>
    </ligand>
</feature>
<dbReference type="InterPro" id="IPR005920">
    <property type="entry name" value="HutI"/>
</dbReference>
<evidence type="ECO:0000256" key="3">
    <source>
        <dbReference type="ARBA" id="ARBA00022801"/>
    </source>
</evidence>
<evidence type="ECO:0000259" key="8">
    <source>
        <dbReference type="Pfam" id="PF01979"/>
    </source>
</evidence>
<feature type="binding site" evidence="7">
    <location>
        <position position="92"/>
    </location>
    <ligand>
        <name>Zn(2+)</name>
        <dbReference type="ChEBI" id="CHEBI:29105"/>
    </ligand>
</feature>
<dbReference type="NCBIfam" id="TIGR01224">
    <property type="entry name" value="hutI"/>
    <property type="match status" value="1"/>
</dbReference>
<evidence type="ECO:0000256" key="1">
    <source>
        <dbReference type="ARBA" id="ARBA00012864"/>
    </source>
</evidence>
<comment type="pathway">
    <text evidence="7">Amino-acid degradation; L-histidine degradation into L-glutamate; N-formimidoyl-L-glutamate from L-histidine: step 3/3.</text>
</comment>
<comment type="function">
    <text evidence="7">Catalyzes the hydrolytic cleavage of the carbon-nitrogen bond in imidazolone-5-propanoate to yield N-formimidoyl-L-glutamate. It is the third step in the universal histidine degradation pathway.</text>
</comment>
<feature type="binding site" evidence="7">
    <location>
        <position position="186"/>
    </location>
    <ligand>
        <name>4-imidazolone-5-propanoate</name>
        <dbReference type="ChEBI" id="CHEBI:77893"/>
    </ligand>
</feature>
<evidence type="ECO:0000313" key="10">
    <source>
        <dbReference type="Proteomes" id="UP000002212"/>
    </source>
</evidence>
<dbReference type="GO" id="GO:0019557">
    <property type="term" value="P:L-histidine catabolic process to glutamate and formate"/>
    <property type="evidence" value="ECO:0007669"/>
    <property type="project" value="UniProtKB-UniPathway"/>
</dbReference>
<comment type="subcellular location">
    <subcellularLocation>
        <location evidence="7">Cytoplasm</location>
    </subcellularLocation>
</comment>
<dbReference type="Gene3D" id="3.20.20.140">
    <property type="entry name" value="Metal-dependent hydrolases"/>
    <property type="match status" value="1"/>
</dbReference>
<dbReference type="SUPFAM" id="SSF51556">
    <property type="entry name" value="Metallo-dependent hydrolases"/>
    <property type="match status" value="1"/>
</dbReference>
<sequence>MTIRPSDRIFEPLEGTAVTANTSRSTALTGIGTLVTNDPTVGEGPLGLIRDAAVVFDGGVVAWVGSTDAAPAADAGHDLGGRAVLPGFVESHSHLVFGGERAEEFAARMAGQPYAAGGIRNTIEATRNATDEQLQANTRRLLDESLRSGSTTVECKTGYGQTVEHELRSTRIAASLTDEVTLLAAHVPPPEYAGRADDYVAMVCSEMIDVCAPQAKWIDVFCETGAFDRDQAHAVLTAGMARGLIPRVHGNQLREGPGVQLAVELGAASVDHVCYTTQADIDALAQSSTVATLLPGADFSTRNKYPDARALLDAGVTVALGADCNPGTSYTTSLPFCIAIAVRDMHMTPDEAIWAATAGGARALQRADVGVLRPGARADALALDAPSYLHLAYRPGVPLVSDVWRGGELAWSAHAIHEKERALR</sequence>
<dbReference type="HAMAP" id="MF_00372">
    <property type="entry name" value="HutI"/>
    <property type="match status" value="1"/>
</dbReference>
<dbReference type="PATRIC" id="fig|632772.20.peg.4951"/>
<dbReference type="KEGG" id="rop:ROP_47380"/>
<dbReference type="InterPro" id="IPR011059">
    <property type="entry name" value="Metal-dep_hydrolase_composite"/>
</dbReference>
<gene>
    <name evidence="7 9" type="primary">hutI</name>
    <name evidence="9" type="ordered locus">ROP_47380</name>
</gene>
<feature type="binding site" evidence="7">
    <location>
        <position position="101"/>
    </location>
    <ligand>
        <name>4-imidazolone-5-propanoate</name>
        <dbReference type="ChEBI" id="CHEBI:77893"/>
    </ligand>
</feature>
<dbReference type="GO" id="GO:0005737">
    <property type="term" value="C:cytoplasm"/>
    <property type="evidence" value="ECO:0007669"/>
    <property type="project" value="UniProtKB-SubCell"/>
</dbReference>
<feature type="binding site" evidence="7">
    <location>
        <position position="159"/>
    </location>
    <ligand>
        <name>4-imidazolone-5-propanoate</name>
        <dbReference type="ChEBI" id="CHEBI:77893"/>
    </ligand>
</feature>
<evidence type="ECO:0000256" key="2">
    <source>
        <dbReference type="ARBA" id="ARBA00022723"/>
    </source>
</evidence>
<proteinExistence type="inferred from homology"/>
<dbReference type="SUPFAM" id="SSF51338">
    <property type="entry name" value="Composite domain of metallo-dependent hydrolases"/>
    <property type="match status" value="2"/>
</dbReference>
<dbReference type="Proteomes" id="UP000002212">
    <property type="component" value="Chromosome"/>
</dbReference>
<keyword evidence="2 7" id="KW-0479">Metal-binding</keyword>
<dbReference type="InterPro" id="IPR032466">
    <property type="entry name" value="Metal_Hydrolase"/>
</dbReference>
<feature type="binding site" evidence="7">
    <location>
        <position position="249"/>
    </location>
    <ligand>
        <name>Fe(3+)</name>
        <dbReference type="ChEBI" id="CHEBI:29034"/>
    </ligand>
</feature>
<keyword evidence="7" id="KW-0963">Cytoplasm</keyword>
<comment type="similarity">
    <text evidence="7">Belongs to the metallo-dependent hydrolases superfamily. HutI family.</text>
</comment>
<feature type="binding site" evidence="7">
    <location>
        <position position="94"/>
    </location>
    <ligand>
        <name>Zn(2+)</name>
        <dbReference type="ChEBI" id="CHEBI:29105"/>
    </ligand>
</feature>
<dbReference type="PANTHER" id="PTHR42752:SF1">
    <property type="entry name" value="IMIDAZOLONEPROPIONASE-RELATED"/>
    <property type="match status" value="1"/>
</dbReference>
<feature type="binding site" evidence="7">
    <location>
        <position position="94"/>
    </location>
    <ligand>
        <name>Fe(3+)</name>
        <dbReference type="ChEBI" id="CHEBI:29034"/>
    </ligand>
</feature>
<feature type="binding site" evidence="7">
    <location>
        <position position="159"/>
    </location>
    <ligand>
        <name>N-formimidoyl-L-glutamate</name>
        <dbReference type="ChEBI" id="CHEBI:58928"/>
    </ligand>
</feature>